<evidence type="ECO:0000313" key="4">
    <source>
        <dbReference type="EMBL" id="PKY64402.1"/>
    </source>
</evidence>
<dbReference type="OrthoDB" id="9813965at2"/>
<evidence type="ECO:0000313" key="5">
    <source>
        <dbReference type="Proteomes" id="UP000054686"/>
    </source>
</evidence>
<name>A0A0V8RZ38_9ACTO</name>
<dbReference type="PROSITE" id="PS01047">
    <property type="entry name" value="HMA_1"/>
    <property type="match status" value="1"/>
</dbReference>
<keyword evidence="1" id="KW-0479">Metal-binding</keyword>
<dbReference type="Pfam" id="PF00403">
    <property type="entry name" value="HMA"/>
    <property type="match status" value="1"/>
</dbReference>
<organism evidence="3 5">
    <name type="scientific">Schaalia odontolytica</name>
    <dbReference type="NCBI Taxonomy" id="1660"/>
    <lineage>
        <taxon>Bacteria</taxon>
        <taxon>Bacillati</taxon>
        <taxon>Actinomycetota</taxon>
        <taxon>Actinomycetes</taxon>
        <taxon>Actinomycetales</taxon>
        <taxon>Actinomycetaceae</taxon>
        <taxon>Schaalia</taxon>
    </lineage>
</organism>
<dbReference type="RefSeq" id="WP_009054619.1">
    <property type="nucleotide sequence ID" value="NZ_CP040006.1"/>
</dbReference>
<dbReference type="CDD" id="cd00371">
    <property type="entry name" value="HMA"/>
    <property type="match status" value="1"/>
</dbReference>
<protein>
    <submittedName>
        <fullName evidence="4">Copper chaperone</fullName>
    </submittedName>
    <submittedName>
        <fullName evidence="3">Heavy metal transporter</fullName>
    </submittedName>
</protein>
<dbReference type="SUPFAM" id="SSF55008">
    <property type="entry name" value="HMA, heavy metal-associated domain"/>
    <property type="match status" value="1"/>
</dbReference>
<evidence type="ECO:0000259" key="2">
    <source>
        <dbReference type="PROSITE" id="PS50846"/>
    </source>
</evidence>
<dbReference type="GO" id="GO:0046872">
    <property type="term" value="F:metal ion binding"/>
    <property type="evidence" value="ECO:0007669"/>
    <property type="project" value="UniProtKB-KW"/>
</dbReference>
<dbReference type="InterPro" id="IPR017969">
    <property type="entry name" value="Heavy-metal-associated_CS"/>
</dbReference>
<dbReference type="AlphaFoldDB" id="A0A0V8RZ38"/>
<dbReference type="InterPro" id="IPR006121">
    <property type="entry name" value="HMA_dom"/>
</dbReference>
<evidence type="ECO:0000313" key="6">
    <source>
        <dbReference type="Proteomes" id="UP000234198"/>
    </source>
</evidence>
<dbReference type="EMBL" id="LLVT01000001">
    <property type="protein sequence ID" value="KSW13202.1"/>
    <property type="molecule type" value="Genomic_DNA"/>
</dbReference>
<reference evidence="3 5" key="1">
    <citation type="submission" date="2015-10" db="EMBL/GenBank/DDBJ databases">
        <title>Draft Genome of Actinomyces odontolyticus subsp. actinosynbacter strain XH001.</title>
        <authorList>
            <person name="Mclean J.S."/>
            <person name="He X."/>
        </authorList>
    </citation>
    <scope>NUCLEOTIDE SEQUENCE [LARGE SCALE GENOMIC DNA]</scope>
    <source>
        <strain evidence="3 5">XH001</strain>
    </source>
</reference>
<accession>A0A0V8RZ38</accession>
<evidence type="ECO:0000256" key="1">
    <source>
        <dbReference type="ARBA" id="ARBA00022723"/>
    </source>
</evidence>
<gene>
    <name evidence="3" type="ORF">APY09_02270</name>
    <name evidence="4" type="ORF">CYJ22_06230</name>
</gene>
<dbReference type="InterPro" id="IPR036163">
    <property type="entry name" value="HMA_dom_sf"/>
</dbReference>
<sequence>MTTEIDRTIELSVDGMTCGHCVMSVSEELSEIPGVKNVDVILNSGATSKVTVLTDTPLDDAALSDAVSEAGFKLVGISRDF</sequence>
<reference evidence="4 6" key="2">
    <citation type="submission" date="2017-12" db="EMBL/GenBank/DDBJ databases">
        <title>Phylogenetic diversity of female urinary microbiome.</title>
        <authorList>
            <person name="Thomas-White K."/>
            <person name="Wolfe A.J."/>
        </authorList>
    </citation>
    <scope>NUCLEOTIDE SEQUENCE [LARGE SCALE GENOMIC DNA]</scope>
    <source>
        <strain evidence="4 6">UMB0018</strain>
    </source>
</reference>
<proteinExistence type="predicted"/>
<comment type="caution">
    <text evidence="3">The sequence shown here is derived from an EMBL/GenBank/DDBJ whole genome shotgun (WGS) entry which is preliminary data.</text>
</comment>
<evidence type="ECO:0000313" key="3">
    <source>
        <dbReference type="EMBL" id="KSW13202.1"/>
    </source>
</evidence>
<feature type="domain" description="HMA" evidence="2">
    <location>
        <begin position="7"/>
        <end position="75"/>
    </location>
</feature>
<dbReference type="Gene3D" id="3.30.70.100">
    <property type="match status" value="1"/>
</dbReference>
<dbReference type="EMBL" id="PKKM01000007">
    <property type="protein sequence ID" value="PKY64402.1"/>
    <property type="molecule type" value="Genomic_DNA"/>
</dbReference>
<dbReference type="Proteomes" id="UP000054686">
    <property type="component" value="Unassembled WGS sequence"/>
</dbReference>
<dbReference type="Proteomes" id="UP000234198">
    <property type="component" value="Unassembled WGS sequence"/>
</dbReference>
<dbReference type="PROSITE" id="PS50846">
    <property type="entry name" value="HMA_2"/>
    <property type="match status" value="1"/>
</dbReference>